<keyword evidence="3" id="KW-1185">Reference proteome</keyword>
<comment type="caution">
    <text evidence="2">The sequence shown here is derived from an EMBL/GenBank/DDBJ whole genome shotgun (WGS) entry which is preliminary data.</text>
</comment>
<reference evidence="2 3" key="1">
    <citation type="submission" date="2020-01" db="EMBL/GenBank/DDBJ databases">
        <authorList>
            <consortium name="DOE Joint Genome Institute"/>
            <person name="Haridas S."/>
            <person name="Albert R."/>
            <person name="Binder M."/>
            <person name="Bloem J."/>
            <person name="Labutti K."/>
            <person name="Salamov A."/>
            <person name="Andreopoulos B."/>
            <person name="Baker S.E."/>
            <person name="Barry K."/>
            <person name="Bills G."/>
            <person name="Bluhm B.H."/>
            <person name="Cannon C."/>
            <person name="Castanera R."/>
            <person name="Culley D.E."/>
            <person name="Daum C."/>
            <person name="Ezra D."/>
            <person name="Gonzalez J.B."/>
            <person name="Henrissat B."/>
            <person name="Kuo A."/>
            <person name="Liang C."/>
            <person name="Lipzen A."/>
            <person name="Lutzoni F."/>
            <person name="Magnuson J."/>
            <person name="Mondo S."/>
            <person name="Nolan M."/>
            <person name="Ohm R."/>
            <person name="Pangilinan J."/>
            <person name="Park H.-J.H."/>
            <person name="Ramirez L."/>
            <person name="Alfaro M."/>
            <person name="Sun H."/>
            <person name="Tritt A."/>
            <person name="Yoshinaga Y."/>
            <person name="Zwiers L.-H.L."/>
            <person name="Turgeon B.G."/>
            <person name="Goodwin S.B."/>
            <person name="Spatafora J.W."/>
            <person name="Crous P.W."/>
            <person name="Grigoriev I.V."/>
        </authorList>
    </citation>
    <scope>NUCLEOTIDE SEQUENCE [LARGE SCALE GENOMIC DNA]</scope>
    <source>
        <strain evidence="2 3">CBS 611.86</strain>
    </source>
</reference>
<proteinExistence type="predicted"/>
<accession>A0A7C8IGW0</accession>
<gene>
    <name evidence="2" type="ORF">BDV95DRAFT_601733</name>
</gene>
<evidence type="ECO:0000313" key="2">
    <source>
        <dbReference type="EMBL" id="KAF2877326.1"/>
    </source>
</evidence>
<sequence length="351" mass="40168">MAQTRRQRLLAASRNSGTGSVQDGHRELPRIASPSSESTSPDGDVDQPTSPSSTVSGSASQNETYTAEISLADFKDSLKPDVCIRCLRSLFPGTGGVNLTCLKCHKYLRRPENASEKVLHDVVAKWAAFWLAWRRRHLKDKFAVNSMSASDSQGATFSFELGDLEDKDDAVQDLPGIDNIVDMVDGELETITFSEDEKTLLDMAFLTYLQCDSAQVTMYPILHKYLQHAKHIIRIEEVCFTPNHPAFTTHCIWRMTLQNRRQYAVSLTDRQLGWLPLVTPWRQYVRTRVRTLGSIKPLGAQFYVAEAADPRLNRFLYSWENNFERRRRVNRKMNWYESEGVLDEWKAWNRG</sequence>
<dbReference type="EMBL" id="JAADJZ010000002">
    <property type="protein sequence ID" value="KAF2877326.1"/>
    <property type="molecule type" value="Genomic_DNA"/>
</dbReference>
<feature type="region of interest" description="Disordered" evidence="1">
    <location>
        <begin position="1"/>
        <end position="61"/>
    </location>
</feature>
<dbReference type="AlphaFoldDB" id="A0A7C8IGW0"/>
<feature type="compositionally biased region" description="Low complexity" evidence="1">
    <location>
        <begin position="48"/>
        <end position="60"/>
    </location>
</feature>
<name>A0A7C8IGW0_9PLEO</name>
<evidence type="ECO:0000313" key="3">
    <source>
        <dbReference type="Proteomes" id="UP000481861"/>
    </source>
</evidence>
<dbReference type="Proteomes" id="UP000481861">
    <property type="component" value="Unassembled WGS sequence"/>
</dbReference>
<evidence type="ECO:0000256" key="1">
    <source>
        <dbReference type="SAM" id="MobiDB-lite"/>
    </source>
</evidence>
<dbReference type="OrthoDB" id="3799276at2759"/>
<protein>
    <submittedName>
        <fullName evidence="2">Uncharacterized protein</fullName>
    </submittedName>
</protein>
<organism evidence="2 3">
    <name type="scientific">Massariosphaeria phaeospora</name>
    <dbReference type="NCBI Taxonomy" id="100035"/>
    <lineage>
        <taxon>Eukaryota</taxon>
        <taxon>Fungi</taxon>
        <taxon>Dikarya</taxon>
        <taxon>Ascomycota</taxon>
        <taxon>Pezizomycotina</taxon>
        <taxon>Dothideomycetes</taxon>
        <taxon>Pleosporomycetidae</taxon>
        <taxon>Pleosporales</taxon>
        <taxon>Pleosporales incertae sedis</taxon>
        <taxon>Massariosphaeria</taxon>
    </lineage>
</organism>